<dbReference type="AlphaFoldDB" id="A0A2H0X9X4"/>
<feature type="transmembrane region" description="Helical" evidence="1">
    <location>
        <begin position="39"/>
        <end position="55"/>
    </location>
</feature>
<sequence>SRYFLVGGANFRSEKLAIVLAVGLILALILFLARQSAKYLPILAIGTALIFSSFFSADFGLALVITGFLSLWPLVAITADFYNSIKNSKTIAESAEFTPAVENLSALTFDPFATSDYFQTISGIAAAGLLTFYLLHFGDNFSASDSKLLAGLLFGAALIYVINLDFFQNKILRVSVIVLGAILAGLTLGPLFLAGVIGGAIITSLLLVDSLGDEVLVLALTGILSLTFVENQFSLPVRVIIGGAALLVVFGYYLFGKFYGRKK</sequence>
<keyword evidence="1" id="KW-0812">Transmembrane</keyword>
<dbReference type="Proteomes" id="UP000231098">
    <property type="component" value="Unassembled WGS sequence"/>
</dbReference>
<feature type="transmembrane region" description="Helical" evidence="1">
    <location>
        <begin position="61"/>
        <end position="82"/>
    </location>
</feature>
<organism evidence="2 3">
    <name type="scientific">candidate division WWE3 bacterium CG08_land_8_20_14_0_20_41_15</name>
    <dbReference type="NCBI Taxonomy" id="1975086"/>
    <lineage>
        <taxon>Bacteria</taxon>
        <taxon>Katanobacteria</taxon>
    </lineage>
</organism>
<feature type="transmembrane region" description="Helical" evidence="1">
    <location>
        <begin position="16"/>
        <end position="32"/>
    </location>
</feature>
<gene>
    <name evidence="2" type="ORF">COT51_01145</name>
</gene>
<keyword evidence="1" id="KW-0472">Membrane</keyword>
<evidence type="ECO:0000313" key="2">
    <source>
        <dbReference type="EMBL" id="PIS21734.1"/>
    </source>
</evidence>
<accession>A0A2H0X9X4</accession>
<evidence type="ECO:0000256" key="1">
    <source>
        <dbReference type="SAM" id="Phobius"/>
    </source>
</evidence>
<proteinExistence type="predicted"/>
<feature type="transmembrane region" description="Helical" evidence="1">
    <location>
        <begin position="174"/>
        <end position="207"/>
    </location>
</feature>
<keyword evidence="1" id="KW-1133">Transmembrane helix</keyword>
<feature type="non-terminal residue" evidence="2">
    <location>
        <position position="1"/>
    </location>
</feature>
<name>A0A2H0X9X4_UNCKA</name>
<feature type="transmembrane region" description="Helical" evidence="1">
    <location>
        <begin position="235"/>
        <end position="255"/>
    </location>
</feature>
<reference evidence="3" key="1">
    <citation type="submission" date="2017-09" db="EMBL/GenBank/DDBJ databases">
        <title>Depth-based differentiation of microbial function through sediment-hosted aquifers and enrichment of novel symbionts in the deep terrestrial subsurface.</title>
        <authorList>
            <person name="Probst A.J."/>
            <person name="Ladd B."/>
            <person name="Jarett J.K."/>
            <person name="Geller-Mcgrath D.E."/>
            <person name="Sieber C.M.K."/>
            <person name="Emerson J.B."/>
            <person name="Anantharaman K."/>
            <person name="Thomas B.C."/>
            <person name="Malmstrom R."/>
            <person name="Stieglmeier M."/>
            <person name="Klingl A."/>
            <person name="Woyke T."/>
            <person name="Ryan C.M."/>
            <person name="Banfield J.F."/>
        </authorList>
    </citation>
    <scope>NUCLEOTIDE SEQUENCE [LARGE SCALE GENOMIC DNA]</scope>
</reference>
<feature type="transmembrane region" description="Helical" evidence="1">
    <location>
        <begin position="148"/>
        <end position="167"/>
    </location>
</feature>
<evidence type="ECO:0000313" key="3">
    <source>
        <dbReference type="Proteomes" id="UP000231098"/>
    </source>
</evidence>
<protein>
    <submittedName>
        <fullName evidence="2">Uncharacterized protein</fullName>
    </submittedName>
</protein>
<comment type="caution">
    <text evidence="2">The sequence shown here is derived from an EMBL/GenBank/DDBJ whole genome shotgun (WGS) entry which is preliminary data.</text>
</comment>
<dbReference type="EMBL" id="PEYV01000022">
    <property type="protein sequence ID" value="PIS21734.1"/>
    <property type="molecule type" value="Genomic_DNA"/>
</dbReference>
<feature type="transmembrane region" description="Helical" evidence="1">
    <location>
        <begin position="117"/>
        <end position="136"/>
    </location>
</feature>